<proteinExistence type="predicted"/>
<keyword evidence="2" id="KW-1185">Reference proteome</keyword>
<sequence length="103" mass="11440">MFNLTPELAGKSVENDIFFAVRSGNGKMVVAGQHGSMEVPGEGVKLGERFFNTPQGVIVRAAELDDYRRRQTVMLEKTVRVGKIAVGKIASYSQLRKKSKKRK</sequence>
<dbReference type="Proteomes" id="UP000827517">
    <property type="component" value="Segment"/>
</dbReference>
<name>A0AAE7X0S8_9CAUD</name>
<reference evidence="1" key="1">
    <citation type="submission" date="2021-07" db="EMBL/GenBank/DDBJ databases">
        <authorList>
            <person name="Roth S.J."/>
            <person name="Krukonis G.P."/>
            <person name="Delesalle V.A."/>
        </authorList>
    </citation>
    <scope>NUCLEOTIDE SEQUENCE</scope>
</reference>
<dbReference type="RefSeq" id="YP_010667981.1">
    <property type="nucleotide sequence ID" value="NC_070952.1"/>
</dbReference>
<protein>
    <submittedName>
        <fullName evidence="1">Uncharacterized protein</fullName>
    </submittedName>
</protein>
<gene>
    <name evidence="1" type="primary">227</name>
    <name evidence="1" type="ORF">AH04_227</name>
</gene>
<organism evidence="1 2">
    <name type="scientific">Erwinia phage AH04</name>
    <dbReference type="NCBI Taxonomy" id="2869569"/>
    <lineage>
        <taxon>Viruses</taxon>
        <taxon>Duplodnaviria</taxon>
        <taxon>Heunggongvirae</taxon>
        <taxon>Uroviricota</taxon>
        <taxon>Caudoviricetes</taxon>
        <taxon>Chimalliviridae</taxon>
        <taxon>Meadowvirus</taxon>
        <taxon>Meadowvirus AH04</taxon>
    </lineage>
</organism>
<dbReference type="KEGG" id="vg:77944107"/>
<evidence type="ECO:0000313" key="1">
    <source>
        <dbReference type="EMBL" id="QZA70702.1"/>
    </source>
</evidence>
<dbReference type="EMBL" id="MZ501267">
    <property type="protein sequence ID" value="QZA70702.1"/>
    <property type="molecule type" value="Genomic_DNA"/>
</dbReference>
<dbReference type="GeneID" id="77944107"/>
<evidence type="ECO:0000313" key="2">
    <source>
        <dbReference type="Proteomes" id="UP000827517"/>
    </source>
</evidence>
<accession>A0AAE7X0S8</accession>